<keyword evidence="2" id="KW-1185">Reference proteome</keyword>
<dbReference type="InterPro" id="IPR050879">
    <property type="entry name" value="Acyltransferase_3"/>
</dbReference>
<dbReference type="InterPro" id="IPR002656">
    <property type="entry name" value="Acyl_transf_3_dom"/>
</dbReference>
<comment type="caution">
    <text evidence="1">The sequence shown here is derived from an EMBL/GenBank/DDBJ whole genome shotgun (WGS) entry which is preliminary data.</text>
</comment>
<evidence type="ECO:0000313" key="2">
    <source>
        <dbReference type="Proteomes" id="UP001548189"/>
    </source>
</evidence>
<dbReference type="Pfam" id="PF01757">
    <property type="entry name" value="Acyl_transf_3"/>
    <property type="match status" value="1"/>
</dbReference>
<gene>
    <name evidence="1" type="ORF">ABVT43_03455</name>
</gene>
<dbReference type="PANTHER" id="PTHR23028:SF53">
    <property type="entry name" value="ACYL_TRANSF_3 DOMAIN-CONTAINING PROTEIN"/>
    <property type="match status" value="1"/>
</dbReference>
<name>A0ABV2BQG6_9GAMM</name>
<dbReference type="GO" id="GO:0016746">
    <property type="term" value="F:acyltransferase activity"/>
    <property type="evidence" value="ECO:0007669"/>
    <property type="project" value="UniProtKB-KW"/>
</dbReference>
<dbReference type="InterPro" id="IPR043968">
    <property type="entry name" value="SGNH"/>
</dbReference>
<proteinExistence type="predicted"/>
<keyword evidence="1" id="KW-0808">Transferase</keyword>
<dbReference type="Proteomes" id="UP001548189">
    <property type="component" value="Unassembled WGS sequence"/>
</dbReference>
<dbReference type="EMBL" id="JBEVCJ010000003">
    <property type="protein sequence ID" value="MET1254177.1"/>
    <property type="molecule type" value="Genomic_DNA"/>
</dbReference>
<dbReference type="Pfam" id="PF19040">
    <property type="entry name" value="SGNH"/>
    <property type="match status" value="1"/>
</dbReference>
<sequence length="650" mass="74651">MQFRKDINALRAVAVIAVVLFHFNPAWMPGGFAGVDVFFVISGFLMTGIVFRGLATGHLSVLQFYRARANRIIPALAILCITVLIVGWFFISPLDYKKLGLHIVSSLTFWSNFTYWYESGYFADAAQNKWLLHSWSLSVEWQFYLLYPLVLAAFSRIFSIEQLKKLVVYTLIIGFVINLVMTFLWPDAAYYLLPARAWEMLFGALAYLYPLKLSNKQKVLCQRSGLILILVACFLVSENSFWPGYWALLPVLGTWMVIQSDRPNSRVMGHVVLQKLGNWSYSIYLWHWPLVVAGFYYSLDKSFIISGILLSVLLGFISYHLIEQNQLFHQRANKKIFMERTSPDCNHSPTLNKFNFVKWNPFYNTVLLLSVTLLISGAVIINNGFINLAPIEYQRLIDNAKPSPYREKCHLTHYQEPAKSCEYFGRNIQWAVLGDSHSTEIAYALAEKLKTDNIGIKHLTFTQCKPSYGVSYDFDKCARWYNEAIEYIIQQKDIQHVVLNHRFTRALFGGSAYRYPVVGELTQNAQTQFMLAQLTELIQTIAAVKQNVYVYYPIPELPRSIQNLIGHKLLQGAPLNNVTGTSLDWYHKRNHFMIDYFKNADFPTNVHLINTQDTFCDKATCYAVKNGEALYFDDDHPSVIGARKLVALIE</sequence>
<reference evidence="1 2" key="1">
    <citation type="submission" date="2024-06" db="EMBL/GenBank/DDBJ databases">
        <authorList>
            <person name="Li F."/>
        </authorList>
    </citation>
    <scope>NUCLEOTIDE SEQUENCE [LARGE SCALE GENOMIC DNA]</scope>
    <source>
        <strain evidence="1 2">GXAS 311</strain>
    </source>
</reference>
<dbReference type="PANTHER" id="PTHR23028">
    <property type="entry name" value="ACETYLTRANSFERASE"/>
    <property type="match status" value="1"/>
</dbReference>
<organism evidence="1 2">
    <name type="scientific">Aliikangiella maris</name>
    <dbReference type="NCBI Taxonomy" id="3162458"/>
    <lineage>
        <taxon>Bacteria</taxon>
        <taxon>Pseudomonadati</taxon>
        <taxon>Pseudomonadota</taxon>
        <taxon>Gammaproteobacteria</taxon>
        <taxon>Oceanospirillales</taxon>
        <taxon>Pleioneaceae</taxon>
        <taxon>Aliikangiella</taxon>
    </lineage>
</organism>
<accession>A0ABV2BQG6</accession>
<evidence type="ECO:0000313" key="1">
    <source>
        <dbReference type="EMBL" id="MET1254177.1"/>
    </source>
</evidence>
<keyword evidence="1" id="KW-0012">Acyltransferase</keyword>
<protein>
    <submittedName>
        <fullName evidence="1">Acyltransferase family protein</fullName>
        <ecNumber evidence="1">2.3.1.-</ecNumber>
    </submittedName>
</protein>
<dbReference type="EC" id="2.3.1.-" evidence="1"/>